<sequence length="162" mass="18491">MKLFALLQPLLLALGKKPTHWFLDGNNILAHGKTVKDREALVATLRDVKAEEVILVFDGKAGQQTNIAQEDALRTVDLGEGLESDDYIKEEIEKFLQDPKTRRKHRVNLVSADRELRRKAKSFKPIVRTVVNPVTFFKKYLPRLKGLKGPNDNLPQSDDQEY</sequence>
<reference evidence="2" key="1">
    <citation type="submission" date="2020-06" db="EMBL/GenBank/DDBJ databases">
        <authorList>
            <consortium name="Plant Systems Biology data submission"/>
        </authorList>
    </citation>
    <scope>NUCLEOTIDE SEQUENCE</scope>
    <source>
        <strain evidence="2">D6</strain>
    </source>
</reference>
<evidence type="ECO:0000256" key="1">
    <source>
        <dbReference type="SAM" id="SignalP"/>
    </source>
</evidence>
<organism evidence="2 3">
    <name type="scientific">Seminavis robusta</name>
    <dbReference type="NCBI Taxonomy" id="568900"/>
    <lineage>
        <taxon>Eukaryota</taxon>
        <taxon>Sar</taxon>
        <taxon>Stramenopiles</taxon>
        <taxon>Ochrophyta</taxon>
        <taxon>Bacillariophyta</taxon>
        <taxon>Bacillariophyceae</taxon>
        <taxon>Bacillariophycidae</taxon>
        <taxon>Naviculales</taxon>
        <taxon>Naviculaceae</taxon>
        <taxon>Seminavis</taxon>
    </lineage>
</organism>
<dbReference type="EMBL" id="CAICTM010001610">
    <property type="protein sequence ID" value="CAB9524980.1"/>
    <property type="molecule type" value="Genomic_DNA"/>
</dbReference>
<gene>
    <name evidence="2" type="ORF">SEMRO_1612_G285980.1</name>
</gene>
<comment type="caution">
    <text evidence="2">The sequence shown here is derived from an EMBL/GenBank/DDBJ whole genome shotgun (WGS) entry which is preliminary data.</text>
</comment>
<dbReference type="AlphaFoldDB" id="A0A9N8HU68"/>
<accession>A0A9N8HU68</accession>
<keyword evidence="3" id="KW-1185">Reference proteome</keyword>
<evidence type="ECO:0000313" key="3">
    <source>
        <dbReference type="Proteomes" id="UP001153069"/>
    </source>
</evidence>
<keyword evidence="1" id="KW-0732">Signal</keyword>
<feature type="signal peptide" evidence="1">
    <location>
        <begin position="1"/>
        <end position="15"/>
    </location>
</feature>
<evidence type="ECO:0000313" key="2">
    <source>
        <dbReference type="EMBL" id="CAB9524980.1"/>
    </source>
</evidence>
<feature type="chain" id="PRO_5040105524" evidence="1">
    <location>
        <begin position="16"/>
        <end position="162"/>
    </location>
</feature>
<proteinExistence type="predicted"/>
<name>A0A9N8HU68_9STRA</name>
<dbReference type="OrthoDB" id="10515246at2759"/>
<dbReference type="Proteomes" id="UP001153069">
    <property type="component" value="Unassembled WGS sequence"/>
</dbReference>
<protein>
    <submittedName>
        <fullName evidence="2">Uncharacterized protein</fullName>
    </submittedName>
</protein>